<dbReference type="PANTHER" id="PTHR16450:SF1">
    <property type="entry name" value="PROTEIN CBG12045"/>
    <property type="match status" value="1"/>
</dbReference>
<evidence type="ECO:0000313" key="2">
    <source>
        <dbReference type="Proteomes" id="UP000005239"/>
    </source>
</evidence>
<dbReference type="EnsemblMetazoa" id="PPA09561.1">
    <property type="protein sequence ID" value="PPA09561.1"/>
    <property type="gene ID" value="WBGene00099115"/>
</dbReference>
<dbReference type="PANTHER" id="PTHR16450">
    <property type="entry name" value="RING FINGER PROTEIN 186"/>
    <property type="match status" value="1"/>
</dbReference>
<dbReference type="InterPro" id="IPR013083">
    <property type="entry name" value="Znf_RING/FYVE/PHD"/>
</dbReference>
<dbReference type="FunFam" id="3.30.40.10:FF:001129">
    <property type="entry name" value="Uncharacterized protein"/>
    <property type="match status" value="1"/>
</dbReference>
<dbReference type="Proteomes" id="UP000005239">
    <property type="component" value="Unassembled WGS sequence"/>
</dbReference>
<organism evidence="1 2">
    <name type="scientific">Pristionchus pacificus</name>
    <name type="common">Parasitic nematode worm</name>
    <dbReference type="NCBI Taxonomy" id="54126"/>
    <lineage>
        <taxon>Eukaryota</taxon>
        <taxon>Metazoa</taxon>
        <taxon>Ecdysozoa</taxon>
        <taxon>Nematoda</taxon>
        <taxon>Chromadorea</taxon>
        <taxon>Rhabditida</taxon>
        <taxon>Rhabditina</taxon>
        <taxon>Diplogasteromorpha</taxon>
        <taxon>Diplogasteroidea</taxon>
        <taxon>Neodiplogasteridae</taxon>
        <taxon>Pristionchus</taxon>
    </lineage>
</organism>
<reference evidence="2" key="1">
    <citation type="journal article" date="2008" name="Nat. Genet.">
        <title>The Pristionchus pacificus genome provides a unique perspective on nematode lifestyle and parasitism.</title>
        <authorList>
            <person name="Dieterich C."/>
            <person name="Clifton S.W."/>
            <person name="Schuster L.N."/>
            <person name="Chinwalla A."/>
            <person name="Delehaunty K."/>
            <person name="Dinkelacker I."/>
            <person name="Fulton L."/>
            <person name="Fulton R."/>
            <person name="Godfrey J."/>
            <person name="Minx P."/>
            <person name="Mitreva M."/>
            <person name="Roeseler W."/>
            <person name="Tian H."/>
            <person name="Witte H."/>
            <person name="Yang S.P."/>
            <person name="Wilson R.K."/>
            <person name="Sommer R.J."/>
        </authorList>
    </citation>
    <scope>NUCLEOTIDE SEQUENCE [LARGE SCALE GENOMIC DNA]</scope>
    <source>
        <strain evidence="2">PS312</strain>
    </source>
</reference>
<accession>A0A2A6C119</accession>
<accession>A0A8R1YCP6</accession>
<dbReference type="PROSITE" id="PS50089">
    <property type="entry name" value="ZF_RING_2"/>
    <property type="match status" value="3"/>
</dbReference>
<dbReference type="AlphaFoldDB" id="A0A2A6C119"/>
<dbReference type="Gene3D" id="3.30.40.10">
    <property type="entry name" value="Zinc/RING finger domain, C3HC4 (zinc finger)"/>
    <property type="match status" value="3"/>
</dbReference>
<dbReference type="CDD" id="cd16449">
    <property type="entry name" value="RING-HC"/>
    <property type="match status" value="1"/>
</dbReference>
<protein>
    <submittedName>
        <fullName evidence="1">Uncharacterized protein</fullName>
    </submittedName>
</protein>
<dbReference type="InterPro" id="IPR001841">
    <property type="entry name" value="Znf_RING"/>
</dbReference>
<keyword evidence="2" id="KW-1185">Reference proteome</keyword>
<dbReference type="InterPro" id="IPR017907">
    <property type="entry name" value="Znf_RING_CS"/>
</dbReference>
<proteinExistence type="predicted"/>
<dbReference type="OrthoDB" id="5588846at2759"/>
<name>A0A2A6C119_PRIPA</name>
<reference evidence="1" key="2">
    <citation type="submission" date="2022-06" db="UniProtKB">
        <authorList>
            <consortium name="EnsemblMetazoa"/>
        </authorList>
    </citation>
    <scope>IDENTIFICATION</scope>
    <source>
        <strain evidence="1">PS312</strain>
    </source>
</reference>
<gene>
    <name evidence="1" type="primary">WBGene00099115</name>
</gene>
<dbReference type="PROSITE" id="PS00518">
    <property type="entry name" value="ZF_RING_1"/>
    <property type="match status" value="1"/>
</dbReference>
<dbReference type="SMART" id="SM00184">
    <property type="entry name" value="RING"/>
    <property type="match status" value="3"/>
</dbReference>
<dbReference type="SUPFAM" id="SSF57850">
    <property type="entry name" value="RING/U-box"/>
    <property type="match status" value="2"/>
</dbReference>
<evidence type="ECO:0000313" key="1">
    <source>
        <dbReference type="EnsemblMetazoa" id="PPA09561.1"/>
    </source>
</evidence>
<sequence>MFSTRYFGPRSGVTVIPHWNLDEVNRLLNRVVAEPHKAVQITLANQQICEYRKASEESLARGDRFSRACRVCKAAHPRVRVVSTACGHASCRGCARGRRRCPLCNSLTTFVRLFEDDLKSRECAICLEIPFQRAFFPSCGHVTCCACATELGKDAQFCQDLSKMAITCPFCRVKSKSEPLNILYEELIEEKKDKTKIGIRYQLTRKDQYPISQKLNFSRPNYRLNRTVCERVGQELAQLKNLNSLKLCCLGFSRMRMTMGIVIFHIDVPLAPDGVTSKTGGERAWGIERAQREGRGQGRETLVDQEIGSQQGEGWNSGKTVFDVTPSGANGTPSMELRFPIYAYNYDRDEKWRSEEVRILRKMLDKSMARGDDFSRKCDACREDALEQWPVAVECGHIDGNGSRECGICCTEQPYRRAFFVCGHIICVACAVHSEPAWYMGRRLAEYSCPTCRSHSWKLSILREEMIKPNPSRRLAKCYWQRNQQHQYTSKGTGRYLSTSLNSANALKFLEYLKPVIQRSQFSFAKIISREQEIISACCHIFVGKSFSRIQVCLDSRQADFSPWFNMLTSLRTHHVSCEILIVTNEIRQFMLKLAEIMLAIDVTFEQWNTEFLALAREILSRNCERIRFNINSKWIKLEEAENLIQYFHRLRKKISFEAWSSETPMNIQIGMYKMKMLGLRRPTISINHLDNE</sequence>